<dbReference type="InterPro" id="IPR039743">
    <property type="entry name" value="6GAL/EXGAL"/>
</dbReference>
<dbReference type="InterPro" id="IPR039514">
    <property type="entry name" value="6GAL-like"/>
</dbReference>
<dbReference type="InterPro" id="IPR013780">
    <property type="entry name" value="Glyco_hydro_b"/>
</dbReference>
<feature type="domain" description="Endo-beta-1,6-galactanase-like" evidence="2">
    <location>
        <begin position="33"/>
        <end position="394"/>
    </location>
</feature>
<dbReference type="AlphaFoldDB" id="A0A2H9VU67"/>
<dbReference type="OrthoDB" id="9806701at2"/>
<accession>A0A2H9VU67</accession>
<feature type="chain" id="PRO_5014123552" evidence="1">
    <location>
        <begin position="29"/>
        <end position="507"/>
    </location>
</feature>
<evidence type="ECO:0000259" key="2">
    <source>
        <dbReference type="Pfam" id="PF14587"/>
    </source>
</evidence>
<dbReference type="PANTHER" id="PTHR42767">
    <property type="entry name" value="ENDO-BETA-1,6-GALACTANASE"/>
    <property type="match status" value="1"/>
</dbReference>
<dbReference type="Gene3D" id="3.20.20.80">
    <property type="entry name" value="Glycosidases"/>
    <property type="match status" value="1"/>
</dbReference>
<dbReference type="SUPFAM" id="SSF51445">
    <property type="entry name" value="(Trans)glycosidases"/>
    <property type="match status" value="1"/>
</dbReference>
<feature type="signal peptide" evidence="1">
    <location>
        <begin position="1"/>
        <end position="28"/>
    </location>
</feature>
<protein>
    <submittedName>
        <fullName evidence="3">O-glycosyl hydrolase</fullName>
    </submittedName>
</protein>
<evidence type="ECO:0000313" key="4">
    <source>
        <dbReference type="Proteomes" id="UP000242687"/>
    </source>
</evidence>
<dbReference type="InterPro" id="IPR017853">
    <property type="entry name" value="GH"/>
</dbReference>
<gene>
    <name evidence="3" type="ORF">CLV57_1362</name>
</gene>
<dbReference type="GO" id="GO:0004553">
    <property type="term" value="F:hydrolase activity, hydrolyzing O-glycosyl compounds"/>
    <property type="evidence" value="ECO:0007669"/>
    <property type="project" value="InterPro"/>
</dbReference>
<dbReference type="RefSeq" id="WP_100340548.1">
    <property type="nucleotide sequence ID" value="NZ_PGFJ01000001.1"/>
</dbReference>
<reference evidence="3 4" key="1">
    <citation type="submission" date="2017-11" db="EMBL/GenBank/DDBJ databases">
        <title>Genomic Encyclopedia of Archaeal and Bacterial Type Strains, Phase II (KMG-II): From Individual Species to Whole Genera.</title>
        <authorList>
            <person name="Goeker M."/>
        </authorList>
    </citation>
    <scope>NUCLEOTIDE SEQUENCE [LARGE SCALE GENOMIC DNA]</scope>
    <source>
        <strain evidence="3 4">DSM 28175</strain>
    </source>
</reference>
<sequence length="507" mass="56506">MKTFTIRLLSGWAGALIGAVLLSSNAFAQVKKLTVRINTAKTYQIIENFGASDAWAGQFIGQWPENKKNEIADLLFSNATRKDGSPVGIGLSMWRFNIGAGTTEQGTASGIKDDWKRTESFLTADGSYDWTKQSGQIWFLNAAKKRGVKQFLGFSNSPPVNYTLNGKGYSSDGKANIAKERYDDFAGYLSTTVKGISQLTNINLDYISPVNEPQWDWKDGKQEGSPFTNEEIYGVVKAIDQSFIQNNIKSKIIIGEAGKIDYLYSRADKGSRGMQIAEFFKPQSPRYIGNLKTVAQTITAHSYFTTSPKQTLIKGRTTLADSVAKIPGLSFWQSEYCILGDNDGEIKGNGRDLGMDAALYVAKVIHTDITVANATAWQWWLAISPYDYKDGLIYIDKNKTDGNYYASKMLWVLGNYSRFIKPGYVRFDVKPTTELPEKVMLSAYKHNKQLTVVIINADSEDYELEIEKMKVDAAYETSEQNELKISKPVKKVKVKARSVLTLTGSAR</sequence>
<organism evidence="3 4">
    <name type="scientific">Mucilaginibacter auburnensis</name>
    <dbReference type="NCBI Taxonomy" id="1457233"/>
    <lineage>
        <taxon>Bacteria</taxon>
        <taxon>Pseudomonadati</taxon>
        <taxon>Bacteroidota</taxon>
        <taxon>Sphingobacteriia</taxon>
        <taxon>Sphingobacteriales</taxon>
        <taxon>Sphingobacteriaceae</taxon>
        <taxon>Mucilaginibacter</taxon>
    </lineage>
</organism>
<keyword evidence="4" id="KW-1185">Reference proteome</keyword>
<dbReference type="Proteomes" id="UP000242687">
    <property type="component" value="Unassembled WGS sequence"/>
</dbReference>
<name>A0A2H9VU67_9SPHI</name>
<proteinExistence type="predicted"/>
<keyword evidence="1" id="KW-0732">Signal</keyword>
<evidence type="ECO:0000256" key="1">
    <source>
        <dbReference type="SAM" id="SignalP"/>
    </source>
</evidence>
<keyword evidence="3" id="KW-0378">Hydrolase</keyword>
<dbReference type="PANTHER" id="PTHR42767:SF1">
    <property type="entry name" value="ENDO-BETA-1,6-GALACTANASE-LIKE DOMAIN-CONTAINING PROTEIN"/>
    <property type="match status" value="1"/>
</dbReference>
<dbReference type="Pfam" id="PF14587">
    <property type="entry name" value="Glyco_hydr_30_2"/>
    <property type="match status" value="1"/>
</dbReference>
<comment type="caution">
    <text evidence="3">The sequence shown here is derived from an EMBL/GenBank/DDBJ whole genome shotgun (WGS) entry which is preliminary data.</text>
</comment>
<evidence type="ECO:0000313" key="3">
    <source>
        <dbReference type="EMBL" id="PJJ84351.1"/>
    </source>
</evidence>
<dbReference type="EMBL" id="PGFJ01000001">
    <property type="protein sequence ID" value="PJJ84351.1"/>
    <property type="molecule type" value="Genomic_DNA"/>
</dbReference>
<dbReference type="Gene3D" id="2.60.40.1180">
    <property type="entry name" value="Golgi alpha-mannosidase II"/>
    <property type="match status" value="1"/>
</dbReference>